<proteinExistence type="predicted"/>
<gene>
    <name evidence="1" type="ORF">F5890DRAFT_1494428</name>
</gene>
<reference evidence="1" key="1">
    <citation type="submission" date="2022-08" db="EMBL/GenBank/DDBJ databases">
        <authorList>
            <consortium name="DOE Joint Genome Institute"/>
            <person name="Min B."/>
            <person name="Riley R."/>
            <person name="Sierra-Patev S."/>
            <person name="Naranjo-Ortiz M."/>
            <person name="Looney B."/>
            <person name="Konkel Z."/>
            <person name="Slot J.C."/>
            <person name="Sakamoto Y."/>
            <person name="Steenwyk J.L."/>
            <person name="Rokas A."/>
            <person name="Carro J."/>
            <person name="Camarero S."/>
            <person name="Ferreira P."/>
            <person name="Molpeceres G."/>
            <person name="Ruiz-Duenas F.J."/>
            <person name="Serrano A."/>
            <person name="Henrissat B."/>
            <person name="Drula E."/>
            <person name="Hughes K.W."/>
            <person name="Mata J.L."/>
            <person name="Ishikawa N.K."/>
            <person name="Vargas-Isla R."/>
            <person name="Ushijima S."/>
            <person name="Smith C.A."/>
            <person name="Ahrendt S."/>
            <person name="Andreopoulos W."/>
            <person name="He G."/>
            <person name="Labutti K."/>
            <person name="Lipzen A."/>
            <person name="Ng V."/>
            <person name="Sandor L."/>
            <person name="Barry K."/>
            <person name="Martinez A.T."/>
            <person name="Xiao Y."/>
            <person name="Gibbons J.G."/>
            <person name="Terashima K."/>
            <person name="Hibbett D.S."/>
            <person name="Grigoriev I.V."/>
        </authorList>
    </citation>
    <scope>NUCLEOTIDE SEQUENCE</scope>
    <source>
        <strain evidence="1">TFB7829</strain>
    </source>
</reference>
<protein>
    <submittedName>
        <fullName evidence="1">Uncharacterized protein</fullName>
    </submittedName>
</protein>
<evidence type="ECO:0000313" key="1">
    <source>
        <dbReference type="EMBL" id="KAJ3987993.1"/>
    </source>
</evidence>
<sequence length="133" mass="15123">MYFVSGTLIVISSIILSLPPRPLTAYLKINFLGSYNVILFTFQLSLSRTQFLMKPLQVAVGSVTNRLSTHCYVLKYFLVRHQPPIGYRSSHGDRTKDLCSCVIILGLKRQNTNFMEIISRPSRLGSCYDTRNT</sequence>
<dbReference type="EMBL" id="MU801915">
    <property type="protein sequence ID" value="KAJ3987993.1"/>
    <property type="molecule type" value="Genomic_DNA"/>
</dbReference>
<name>A0AA38Q5K2_9AGAR</name>
<accession>A0AA38Q5K2</accession>
<comment type="caution">
    <text evidence="1">The sequence shown here is derived from an EMBL/GenBank/DDBJ whole genome shotgun (WGS) entry which is preliminary data.</text>
</comment>
<organism evidence="1 2">
    <name type="scientific">Lentinula detonsa</name>
    <dbReference type="NCBI Taxonomy" id="2804962"/>
    <lineage>
        <taxon>Eukaryota</taxon>
        <taxon>Fungi</taxon>
        <taxon>Dikarya</taxon>
        <taxon>Basidiomycota</taxon>
        <taxon>Agaricomycotina</taxon>
        <taxon>Agaricomycetes</taxon>
        <taxon>Agaricomycetidae</taxon>
        <taxon>Agaricales</taxon>
        <taxon>Marasmiineae</taxon>
        <taxon>Omphalotaceae</taxon>
        <taxon>Lentinula</taxon>
    </lineage>
</organism>
<dbReference type="AlphaFoldDB" id="A0AA38Q5K2"/>
<dbReference type="Proteomes" id="UP001163850">
    <property type="component" value="Unassembled WGS sequence"/>
</dbReference>
<evidence type="ECO:0000313" key="2">
    <source>
        <dbReference type="Proteomes" id="UP001163850"/>
    </source>
</evidence>